<evidence type="ECO:0000313" key="2">
    <source>
        <dbReference type="EMBL" id="CAB4589315.1"/>
    </source>
</evidence>
<protein>
    <submittedName>
        <fullName evidence="2">Unannotated protein</fullName>
    </submittedName>
</protein>
<feature type="region of interest" description="Disordered" evidence="1">
    <location>
        <begin position="37"/>
        <end position="73"/>
    </location>
</feature>
<accession>A0A6J6FQI5</accession>
<name>A0A6J6FQI5_9ZZZZ</name>
<dbReference type="AlphaFoldDB" id="A0A6J6FQI5"/>
<organism evidence="2">
    <name type="scientific">freshwater metagenome</name>
    <dbReference type="NCBI Taxonomy" id="449393"/>
    <lineage>
        <taxon>unclassified sequences</taxon>
        <taxon>metagenomes</taxon>
        <taxon>ecological metagenomes</taxon>
    </lineage>
</organism>
<reference evidence="2" key="1">
    <citation type="submission" date="2020-05" db="EMBL/GenBank/DDBJ databases">
        <authorList>
            <person name="Chiriac C."/>
            <person name="Salcher M."/>
            <person name="Ghai R."/>
            <person name="Kavagutti S V."/>
        </authorList>
    </citation>
    <scope>NUCLEOTIDE SEQUENCE</scope>
</reference>
<gene>
    <name evidence="2" type="ORF">UFOPK1722_01553</name>
</gene>
<dbReference type="EMBL" id="CAEZTS010000162">
    <property type="protein sequence ID" value="CAB4589315.1"/>
    <property type="molecule type" value="Genomic_DNA"/>
</dbReference>
<proteinExistence type="predicted"/>
<evidence type="ECO:0000256" key="1">
    <source>
        <dbReference type="SAM" id="MobiDB-lite"/>
    </source>
</evidence>
<sequence length="212" mass="22816">MSVFVASVALFACGGSADTTIVLRNADDIQVMSPEAVAEMRASATTSPATGDPSGTDSSSAEDSTETIPLNQDDRPAELKLFDAYSEFQGCIEDSGETIRGNLQDPNNPAYQDPAYLEVIQKCAARSDIINVLNEVESTRTSLTPEQIEERNVAFKLLSDCLKKRGWKIETSVDAQGLINPTRFESADGGLDDRDIDQCLTETGINDAIENG</sequence>